<feature type="signal peptide" evidence="11">
    <location>
        <begin position="1"/>
        <end position="22"/>
    </location>
</feature>
<dbReference type="GO" id="GO:0015288">
    <property type="term" value="F:porin activity"/>
    <property type="evidence" value="ECO:0007669"/>
    <property type="project" value="UniProtKB-KW"/>
</dbReference>
<dbReference type="KEGG" id="bsan:CHH28_12335"/>
<organism evidence="13 14">
    <name type="scientific">Bacterioplanes sanyensis</name>
    <dbReference type="NCBI Taxonomy" id="1249553"/>
    <lineage>
        <taxon>Bacteria</taxon>
        <taxon>Pseudomonadati</taxon>
        <taxon>Pseudomonadota</taxon>
        <taxon>Gammaproteobacteria</taxon>
        <taxon>Oceanospirillales</taxon>
        <taxon>Oceanospirillaceae</taxon>
        <taxon>Bacterioplanes</taxon>
    </lineage>
</organism>
<evidence type="ECO:0000256" key="9">
    <source>
        <dbReference type="ARBA" id="ARBA00023136"/>
    </source>
</evidence>
<evidence type="ECO:0000256" key="6">
    <source>
        <dbReference type="ARBA" id="ARBA00022729"/>
    </source>
</evidence>
<dbReference type="RefSeq" id="WP_094060591.1">
    <property type="nucleotide sequence ID" value="NZ_CP022530.1"/>
</dbReference>
<dbReference type="PANTHER" id="PTHR34501">
    <property type="entry name" value="PROTEIN YDDL-RELATED"/>
    <property type="match status" value="1"/>
</dbReference>
<name>A0A222FMG3_9GAMM</name>
<evidence type="ECO:0000259" key="12">
    <source>
        <dbReference type="Pfam" id="PF13609"/>
    </source>
</evidence>
<keyword evidence="3" id="KW-0813">Transport</keyword>
<evidence type="ECO:0000256" key="2">
    <source>
        <dbReference type="ARBA" id="ARBA00011233"/>
    </source>
</evidence>
<evidence type="ECO:0000256" key="7">
    <source>
        <dbReference type="ARBA" id="ARBA00023065"/>
    </source>
</evidence>
<dbReference type="CDD" id="cd00342">
    <property type="entry name" value="gram_neg_porins"/>
    <property type="match status" value="1"/>
</dbReference>
<protein>
    <recommendedName>
        <fullName evidence="12">Porin domain-containing protein</fullName>
    </recommendedName>
</protein>
<evidence type="ECO:0000256" key="8">
    <source>
        <dbReference type="ARBA" id="ARBA00023114"/>
    </source>
</evidence>
<dbReference type="InterPro" id="IPR033900">
    <property type="entry name" value="Gram_neg_porin_domain"/>
</dbReference>
<dbReference type="InterPro" id="IPR050298">
    <property type="entry name" value="Gram-neg_bact_OMP"/>
</dbReference>
<dbReference type="Gene3D" id="2.40.160.10">
    <property type="entry name" value="Porin"/>
    <property type="match status" value="1"/>
</dbReference>
<feature type="domain" description="Porin" evidence="12">
    <location>
        <begin position="8"/>
        <end position="314"/>
    </location>
</feature>
<evidence type="ECO:0000313" key="13">
    <source>
        <dbReference type="EMBL" id="ASP39413.1"/>
    </source>
</evidence>
<dbReference type="PANTHER" id="PTHR34501:SF9">
    <property type="entry name" value="MAJOR OUTER MEMBRANE PROTEIN P.IA"/>
    <property type="match status" value="1"/>
</dbReference>
<accession>A0A222FMG3</accession>
<keyword evidence="6 11" id="KW-0732">Signal</keyword>
<keyword evidence="14" id="KW-1185">Reference proteome</keyword>
<dbReference type="GO" id="GO:0046930">
    <property type="term" value="C:pore complex"/>
    <property type="evidence" value="ECO:0007669"/>
    <property type="project" value="UniProtKB-KW"/>
</dbReference>
<dbReference type="GO" id="GO:0006811">
    <property type="term" value="P:monoatomic ion transport"/>
    <property type="evidence" value="ECO:0007669"/>
    <property type="project" value="UniProtKB-KW"/>
</dbReference>
<dbReference type="EMBL" id="CP022530">
    <property type="protein sequence ID" value="ASP39413.1"/>
    <property type="molecule type" value="Genomic_DNA"/>
</dbReference>
<dbReference type="AlphaFoldDB" id="A0A222FMG3"/>
<evidence type="ECO:0000256" key="3">
    <source>
        <dbReference type="ARBA" id="ARBA00022448"/>
    </source>
</evidence>
<dbReference type="SUPFAM" id="SSF56935">
    <property type="entry name" value="Porins"/>
    <property type="match status" value="1"/>
</dbReference>
<reference evidence="13 14" key="1">
    <citation type="submission" date="2017-07" db="EMBL/GenBank/DDBJ databases">
        <title>Annotated genome sequence of Bacterioplanes sanyensis isolated from Red Sea.</title>
        <authorList>
            <person name="Rehman Z.U."/>
        </authorList>
    </citation>
    <scope>NUCLEOTIDE SEQUENCE [LARGE SCALE GENOMIC DNA]</scope>
    <source>
        <strain evidence="13 14">NV9</strain>
    </source>
</reference>
<comment type="subunit">
    <text evidence="2">Homotrimer.</text>
</comment>
<dbReference type="Proteomes" id="UP000202440">
    <property type="component" value="Chromosome"/>
</dbReference>
<keyword evidence="10" id="KW-0998">Cell outer membrane</keyword>
<dbReference type="GO" id="GO:0009279">
    <property type="term" value="C:cell outer membrane"/>
    <property type="evidence" value="ECO:0007669"/>
    <property type="project" value="UniProtKB-SubCell"/>
</dbReference>
<dbReference type="OrthoDB" id="784582at2"/>
<dbReference type="Pfam" id="PF13609">
    <property type="entry name" value="Porin_4"/>
    <property type="match status" value="1"/>
</dbReference>
<sequence>MFKKSSLALAVAGFAFAGSAMAAPSVDLYGRIDLGVEYYSDEDGVGSDLFEGMQATVGNSDDRDFSMTNGNNSRLGVKGSEKLDSGLTLAYQYEMRIDSLTNGKAPGTRHAWLSIAKGPHMLKVGAQDNYLTQYGGFNAQISEVHGFGAYYYTTCAMPGSMSCTFRTNSTISYTFGGGAFSGDTFTATVAAHIAEDNRKFGPEGDEQTANVAGITGMTAGAEVNLGALAITGAYQTSMVSEAEDFEGDLTAPSVMSLGARYAVMDGFNLGFNYQLLDRDLDENSERNSWVVGGDYQLTENVHFHAGFGAGSDDDDNAQQLDSNLFAQIIYSTSDSSHVRLELEQVTYSSDTDALEGDAMIALVSFRQGF</sequence>
<evidence type="ECO:0000256" key="5">
    <source>
        <dbReference type="ARBA" id="ARBA00022692"/>
    </source>
</evidence>
<keyword evidence="8" id="KW-0626">Porin</keyword>
<comment type="subcellular location">
    <subcellularLocation>
        <location evidence="1">Cell outer membrane</location>
        <topology evidence="1">Multi-pass membrane protein</topology>
    </subcellularLocation>
</comment>
<proteinExistence type="predicted"/>
<gene>
    <name evidence="13" type="ORF">CHH28_12335</name>
</gene>
<evidence type="ECO:0000256" key="10">
    <source>
        <dbReference type="ARBA" id="ARBA00023237"/>
    </source>
</evidence>
<feature type="chain" id="PRO_5012058630" description="Porin domain-containing protein" evidence="11">
    <location>
        <begin position="23"/>
        <end position="369"/>
    </location>
</feature>
<keyword evidence="4" id="KW-1134">Transmembrane beta strand</keyword>
<evidence type="ECO:0000256" key="4">
    <source>
        <dbReference type="ARBA" id="ARBA00022452"/>
    </source>
</evidence>
<evidence type="ECO:0000256" key="11">
    <source>
        <dbReference type="SAM" id="SignalP"/>
    </source>
</evidence>
<evidence type="ECO:0000313" key="14">
    <source>
        <dbReference type="Proteomes" id="UP000202440"/>
    </source>
</evidence>
<keyword evidence="9" id="KW-0472">Membrane</keyword>
<dbReference type="InterPro" id="IPR023614">
    <property type="entry name" value="Porin_dom_sf"/>
</dbReference>
<evidence type="ECO:0000256" key="1">
    <source>
        <dbReference type="ARBA" id="ARBA00004571"/>
    </source>
</evidence>
<keyword evidence="7" id="KW-0406">Ion transport</keyword>
<keyword evidence="5" id="KW-0812">Transmembrane</keyword>